<organism evidence="4 5">
    <name type="scientific">Nocardiopsis alba</name>
    <dbReference type="NCBI Taxonomy" id="53437"/>
    <lineage>
        <taxon>Bacteria</taxon>
        <taxon>Bacillati</taxon>
        <taxon>Actinomycetota</taxon>
        <taxon>Actinomycetes</taxon>
        <taxon>Streptosporangiales</taxon>
        <taxon>Nocardiopsidaceae</taxon>
        <taxon>Nocardiopsis</taxon>
    </lineage>
</organism>
<evidence type="ECO:0000256" key="2">
    <source>
        <dbReference type="SAM" id="MobiDB-lite"/>
    </source>
</evidence>
<feature type="region of interest" description="Disordered" evidence="2">
    <location>
        <begin position="119"/>
        <end position="139"/>
    </location>
</feature>
<dbReference type="PANTHER" id="PTHR35174">
    <property type="entry name" value="BLL7171 PROTEIN-RELATED"/>
    <property type="match status" value="1"/>
</dbReference>
<dbReference type="SUPFAM" id="SSF54909">
    <property type="entry name" value="Dimeric alpha+beta barrel"/>
    <property type="match status" value="1"/>
</dbReference>
<evidence type="ECO:0000259" key="3">
    <source>
        <dbReference type="Pfam" id="PF03795"/>
    </source>
</evidence>
<dbReference type="PANTHER" id="PTHR35174:SF4">
    <property type="entry name" value="BLL7163 PROTEIN"/>
    <property type="match status" value="1"/>
</dbReference>
<sequence length="139" mass="15524">MRYLMSIMSTPADEAAAYEAGPEVYEAMAAYNEELVKAGVLLTGEGLAPTSEGAEIIFRDGGANVVDGPFTEAKEFIAGYWVLQVSSHEEAVEWAKRCPHPPEGEMRLQLRRIAELEDMDTMPEELKERERELRAFQEG</sequence>
<comment type="similarity">
    <text evidence="1">Belongs to the YciI family.</text>
</comment>
<feature type="domain" description="YCII-related" evidence="3">
    <location>
        <begin position="1"/>
        <end position="105"/>
    </location>
</feature>
<gene>
    <name evidence="4" type="ORF">GTW20_10060</name>
</gene>
<proteinExistence type="inferred from homology"/>
<reference evidence="4 5" key="1">
    <citation type="journal article" date="2019" name="Nat. Commun.">
        <title>The antimicrobial potential of Streptomyces from insect microbiomes.</title>
        <authorList>
            <person name="Chevrette M.G."/>
            <person name="Carlson C.M."/>
            <person name="Ortega H.E."/>
            <person name="Thomas C."/>
            <person name="Ananiev G.E."/>
            <person name="Barns K.J."/>
            <person name="Book A.J."/>
            <person name="Cagnazzo J."/>
            <person name="Carlos C."/>
            <person name="Flanigan W."/>
            <person name="Grubbs K.J."/>
            <person name="Horn H.A."/>
            <person name="Hoffmann F.M."/>
            <person name="Klassen J.L."/>
            <person name="Knack J.J."/>
            <person name="Lewin G.R."/>
            <person name="McDonald B.R."/>
            <person name="Muller L."/>
            <person name="Melo W.G.P."/>
            <person name="Pinto-Tomas A.A."/>
            <person name="Schmitz A."/>
            <person name="Wendt-Pienkowski E."/>
            <person name="Wildman S."/>
            <person name="Zhao M."/>
            <person name="Zhang F."/>
            <person name="Bugni T.S."/>
            <person name="Andes D.R."/>
            <person name="Pupo M.T."/>
            <person name="Currie C.R."/>
        </authorList>
    </citation>
    <scope>NUCLEOTIDE SEQUENCE [LARGE SCALE GENOMIC DNA]</scope>
    <source>
        <strain evidence="4 5">SID5840</strain>
    </source>
</reference>
<name>A0A7K2IRZ0_9ACTN</name>
<dbReference type="AlphaFoldDB" id="A0A7K2IRZ0"/>
<dbReference type="Gene3D" id="3.30.70.1060">
    <property type="entry name" value="Dimeric alpha+beta barrel"/>
    <property type="match status" value="1"/>
</dbReference>
<dbReference type="InterPro" id="IPR011008">
    <property type="entry name" value="Dimeric_a/b-barrel"/>
</dbReference>
<dbReference type="InterPro" id="IPR005545">
    <property type="entry name" value="YCII"/>
</dbReference>
<comment type="caution">
    <text evidence="4">The sequence shown here is derived from an EMBL/GenBank/DDBJ whole genome shotgun (WGS) entry which is preliminary data.</text>
</comment>
<evidence type="ECO:0000313" key="4">
    <source>
        <dbReference type="EMBL" id="MYR32607.1"/>
    </source>
</evidence>
<dbReference type="RefSeq" id="WP_161110801.1">
    <property type="nucleotide sequence ID" value="NZ_WWHY01000001.1"/>
</dbReference>
<evidence type="ECO:0000256" key="1">
    <source>
        <dbReference type="ARBA" id="ARBA00007689"/>
    </source>
</evidence>
<evidence type="ECO:0000313" key="5">
    <source>
        <dbReference type="Proteomes" id="UP000467124"/>
    </source>
</evidence>
<dbReference type="Proteomes" id="UP000467124">
    <property type="component" value="Unassembled WGS sequence"/>
</dbReference>
<protein>
    <submittedName>
        <fullName evidence="4">YciI family protein</fullName>
    </submittedName>
</protein>
<feature type="compositionally biased region" description="Basic and acidic residues" evidence="2">
    <location>
        <begin position="124"/>
        <end position="139"/>
    </location>
</feature>
<dbReference type="Pfam" id="PF03795">
    <property type="entry name" value="YCII"/>
    <property type="match status" value="1"/>
</dbReference>
<dbReference type="EMBL" id="WWHY01000001">
    <property type="protein sequence ID" value="MYR32607.1"/>
    <property type="molecule type" value="Genomic_DNA"/>
</dbReference>
<accession>A0A7K2IRZ0</accession>